<evidence type="ECO:0000313" key="3">
    <source>
        <dbReference type="EMBL" id="VVA40245.1"/>
    </source>
</evidence>
<dbReference type="PANTHER" id="PTHR48475">
    <property type="entry name" value="RIBONUCLEASE H"/>
    <property type="match status" value="1"/>
</dbReference>
<reference evidence="4" key="1">
    <citation type="journal article" date="2020" name="Plant J.">
        <title>Transposons played a major role in the diversification between the closely related almond and peach genomes: results from the almond genome sequence.</title>
        <authorList>
            <person name="Alioto T."/>
            <person name="Alexiou K.G."/>
            <person name="Bardil A."/>
            <person name="Barteri F."/>
            <person name="Castanera R."/>
            <person name="Cruz F."/>
            <person name="Dhingra A."/>
            <person name="Duval H."/>
            <person name="Fernandez I Marti A."/>
            <person name="Frias L."/>
            <person name="Galan B."/>
            <person name="Garcia J.L."/>
            <person name="Howad W."/>
            <person name="Gomez-Garrido J."/>
            <person name="Gut M."/>
            <person name="Julca I."/>
            <person name="Morata J."/>
            <person name="Puigdomenech P."/>
            <person name="Ribeca P."/>
            <person name="Rubio Cabetas M.J."/>
            <person name="Vlasova A."/>
            <person name="Wirthensohn M."/>
            <person name="Garcia-Mas J."/>
            <person name="Gabaldon T."/>
            <person name="Casacuberta J.M."/>
            <person name="Arus P."/>
        </authorList>
    </citation>
    <scope>NUCLEOTIDE SEQUENCE [LARGE SCALE GENOMIC DNA]</scope>
    <source>
        <strain evidence="4">cv. Texas</strain>
    </source>
</reference>
<gene>
    <name evidence="3" type="ORF">ALMOND_2B014104</name>
</gene>
<feature type="region of interest" description="Disordered" evidence="1">
    <location>
        <begin position="115"/>
        <end position="148"/>
    </location>
</feature>
<dbReference type="GO" id="GO:0015074">
    <property type="term" value="P:DNA integration"/>
    <property type="evidence" value="ECO:0007669"/>
    <property type="project" value="InterPro"/>
</dbReference>
<dbReference type="InterPro" id="IPR036397">
    <property type="entry name" value="RNaseH_sf"/>
</dbReference>
<dbReference type="InParanoid" id="A0A5E4GK29"/>
<accession>A0A5E4GK29</accession>
<evidence type="ECO:0000259" key="2">
    <source>
        <dbReference type="PROSITE" id="PS50994"/>
    </source>
</evidence>
<dbReference type="InterPro" id="IPR012337">
    <property type="entry name" value="RNaseH-like_sf"/>
</dbReference>
<dbReference type="PROSITE" id="PS50994">
    <property type="entry name" value="INTEGRASE"/>
    <property type="match status" value="1"/>
</dbReference>
<feature type="domain" description="Integrase catalytic" evidence="2">
    <location>
        <begin position="1"/>
        <end position="73"/>
    </location>
</feature>
<name>A0A5E4GK29_PRUDU</name>
<dbReference type="PANTHER" id="PTHR48475:SF1">
    <property type="entry name" value="RNASE H TYPE-1 DOMAIN-CONTAINING PROTEIN"/>
    <property type="match status" value="1"/>
</dbReference>
<dbReference type="EMBL" id="CABIKO010000943">
    <property type="protein sequence ID" value="VVA40245.1"/>
    <property type="molecule type" value="Genomic_DNA"/>
</dbReference>
<dbReference type="GO" id="GO:0003676">
    <property type="term" value="F:nucleic acid binding"/>
    <property type="evidence" value="ECO:0007669"/>
    <property type="project" value="InterPro"/>
</dbReference>
<dbReference type="Gramene" id="VVA40245">
    <property type="protein sequence ID" value="VVA40245"/>
    <property type="gene ID" value="Prudul26B014104"/>
</dbReference>
<dbReference type="Gene3D" id="3.30.420.10">
    <property type="entry name" value="Ribonuclease H-like superfamily/Ribonuclease H"/>
    <property type="match status" value="1"/>
</dbReference>
<dbReference type="Proteomes" id="UP000327085">
    <property type="component" value="Unassembled WGS sequence"/>
</dbReference>
<organism evidence="3 4">
    <name type="scientific">Prunus dulcis</name>
    <name type="common">Almond</name>
    <name type="synonym">Amygdalus dulcis</name>
    <dbReference type="NCBI Taxonomy" id="3755"/>
    <lineage>
        <taxon>Eukaryota</taxon>
        <taxon>Viridiplantae</taxon>
        <taxon>Streptophyta</taxon>
        <taxon>Embryophyta</taxon>
        <taxon>Tracheophyta</taxon>
        <taxon>Spermatophyta</taxon>
        <taxon>Magnoliopsida</taxon>
        <taxon>eudicotyledons</taxon>
        <taxon>Gunneridae</taxon>
        <taxon>Pentapetalae</taxon>
        <taxon>rosids</taxon>
        <taxon>fabids</taxon>
        <taxon>Rosales</taxon>
        <taxon>Rosaceae</taxon>
        <taxon>Amygdaloideae</taxon>
        <taxon>Amygdaleae</taxon>
        <taxon>Prunus</taxon>
    </lineage>
</organism>
<dbReference type="SUPFAM" id="SSF53098">
    <property type="entry name" value="Ribonuclease H-like"/>
    <property type="match status" value="1"/>
</dbReference>
<proteinExistence type="predicted"/>
<evidence type="ECO:0000313" key="4">
    <source>
        <dbReference type="Proteomes" id="UP000327085"/>
    </source>
</evidence>
<evidence type="ECO:0000256" key="1">
    <source>
        <dbReference type="SAM" id="MobiDB-lite"/>
    </source>
</evidence>
<dbReference type="InterPro" id="IPR001584">
    <property type="entry name" value="Integrase_cat-core"/>
</dbReference>
<dbReference type="AlphaFoldDB" id="A0A5E4GK29"/>
<sequence>MGIRLVNSTPYYPRSNGQAEESNKVIKGILKKMIKERPRAWHDLLPKTIWAYRNSKVRLSQRQIKKDYRQAMSQELEDLQQIRIDAHNLSKSWHRYTTNTSSKRLSLMPELPGLASQPGPQAELGVRQFGPRPGLVQHSTFEEGARPL</sequence>
<protein>
    <submittedName>
        <fullName evidence="3">PREDICTED: retrotransposon</fullName>
    </submittedName>
</protein>